<dbReference type="RefSeq" id="WP_057815924.1">
    <property type="nucleotide sequence ID" value="NZ_CP031598.1"/>
</dbReference>
<dbReference type="EMBL" id="CP031598">
    <property type="protein sequence ID" value="QEW27253.1"/>
    <property type="molecule type" value="Genomic_DNA"/>
</dbReference>
<reference evidence="4 6" key="2">
    <citation type="submission" date="2018-08" db="EMBL/GenBank/DDBJ databases">
        <title>Genetic Globetrotter - A new plasmid hitch-hiking vast phylogenetic and geographic distances.</title>
        <authorList>
            <person name="Vollmers J."/>
            <person name="Petersen J."/>
        </authorList>
    </citation>
    <scope>NUCLEOTIDE SEQUENCE [LARGE SCALE GENOMIC DNA]</scope>
    <source>
        <strain evidence="4 6">DSM 26383</strain>
    </source>
</reference>
<dbReference type="InterPro" id="IPR000994">
    <property type="entry name" value="Pept_M24"/>
</dbReference>
<proteinExistence type="predicted"/>
<dbReference type="PANTHER" id="PTHR46112:SF2">
    <property type="entry name" value="XAA-PRO AMINOPEPTIDASE P-RELATED"/>
    <property type="match status" value="1"/>
</dbReference>
<dbReference type="SUPFAM" id="SSF53092">
    <property type="entry name" value="Creatinase/prolidase N-terminal domain"/>
    <property type="match status" value="1"/>
</dbReference>
<dbReference type="EMBL" id="LAXI01000005">
    <property type="protein sequence ID" value="KRS17932.1"/>
    <property type="molecule type" value="Genomic_DNA"/>
</dbReference>
<protein>
    <submittedName>
        <fullName evidence="3">Xaa-Pro dipeptidase</fullName>
        <ecNumber evidence="4">3.4.13.9</ecNumber>
    </submittedName>
</protein>
<organism evidence="3 5">
    <name type="scientific">Roseovarius indicus</name>
    <dbReference type="NCBI Taxonomy" id="540747"/>
    <lineage>
        <taxon>Bacteria</taxon>
        <taxon>Pseudomonadati</taxon>
        <taxon>Pseudomonadota</taxon>
        <taxon>Alphaproteobacteria</taxon>
        <taxon>Rhodobacterales</taxon>
        <taxon>Roseobacteraceae</taxon>
        <taxon>Roseovarius</taxon>
    </lineage>
</organism>
<name>A0A0T5PA58_9RHOB</name>
<keyword evidence="4" id="KW-0378">Hydrolase</keyword>
<evidence type="ECO:0000259" key="2">
    <source>
        <dbReference type="Pfam" id="PF01321"/>
    </source>
</evidence>
<dbReference type="InterPro" id="IPR036005">
    <property type="entry name" value="Creatinase/aminopeptidase-like"/>
</dbReference>
<keyword evidence="5" id="KW-1185">Reference proteome</keyword>
<keyword evidence="4" id="KW-0224">Dipeptidase</keyword>
<dbReference type="PATRIC" id="fig|540747.5.peg.4976"/>
<evidence type="ECO:0000313" key="4">
    <source>
        <dbReference type="EMBL" id="QEW27253.1"/>
    </source>
</evidence>
<dbReference type="Proteomes" id="UP000051401">
    <property type="component" value="Unassembled WGS sequence"/>
</dbReference>
<evidence type="ECO:0000259" key="1">
    <source>
        <dbReference type="Pfam" id="PF00557"/>
    </source>
</evidence>
<dbReference type="Gene3D" id="3.40.350.10">
    <property type="entry name" value="Creatinase/prolidase N-terminal domain"/>
    <property type="match status" value="1"/>
</dbReference>
<dbReference type="KEGG" id="rid:RIdsm_03065"/>
<dbReference type="Pfam" id="PF00557">
    <property type="entry name" value="Peptidase_M24"/>
    <property type="match status" value="1"/>
</dbReference>
<reference evidence="3 5" key="1">
    <citation type="submission" date="2015-04" db="EMBL/GenBank/DDBJ databases">
        <title>The draft genome sequence of Roseovarius indicus B108T.</title>
        <authorList>
            <person name="Li G."/>
            <person name="Lai Q."/>
            <person name="Shao Z."/>
            <person name="Yan P."/>
        </authorList>
    </citation>
    <scope>NUCLEOTIDE SEQUENCE [LARGE SCALE GENOMIC DNA]</scope>
    <source>
        <strain evidence="3 5">B108</strain>
    </source>
</reference>
<keyword evidence="4" id="KW-0645">Protease</keyword>
<dbReference type="EC" id="3.4.13.9" evidence="4"/>
<dbReference type="AlphaFoldDB" id="A0A0T5PA58"/>
<dbReference type="Proteomes" id="UP000325785">
    <property type="component" value="Chromosome"/>
</dbReference>
<dbReference type="Gene3D" id="3.90.230.10">
    <property type="entry name" value="Creatinase/methionine aminopeptidase superfamily"/>
    <property type="match status" value="1"/>
</dbReference>
<dbReference type="InterPro" id="IPR029149">
    <property type="entry name" value="Creatin/AminoP/Spt16_N"/>
</dbReference>
<feature type="domain" description="Peptidase M24" evidence="1">
    <location>
        <begin position="159"/>
        <end position="366"/>
    </location>
</feature>
<evidence type="ECO:0000313" key="6">
    <source>
        <dbReference type="Proteomes" id="UP000325785"/>
    </source>
</evidence>
<sequence length="382" mass="42083">MPFHFDAAEYAARRARATQAVKEAGLDALILFAPESHYWICGYDTFGFAMYQAMVLTAKGDLHLMTRMPDRLQAFQTSVLSEDEIHVWPQYEGSNPAEHLKNLLTDLGVAEGRLGFESDTAGLTDRNGQLTRAALPAAEEHSDLIRALRRVKSPAEIEMHRRAGQLADDAMDAGLAETRAGAFEGDILAAMQGAVFRGGGDYAGNEFILGSGPQALLSRYHSGRRHLEPQDQMTWEWAGAYARYHAAMMRTVIIGKPSDKQRHMHEAGVAALEACEDAIRPGRPMSEVFDAHARTLDDHGLGHARMQACGYGMGAVYNPIWVDFPMFYEGNPLLMQAGQVFFLHMILMDAEAGLAICPGHSVLVTETGVERLSRQPLDLLVR</sequence>
<accession>A0A0T5PA58</accession>
<dbReference type="InterPro" id="IPR000587">
    <property type="entry name" value="Creatinase_N"/>
</dbReference>
<gene>
    <name evidence="4" type="primary">pepQ</name>
    <name evidence="4" type="ORF">RIdsm_03065</name>
    <name evidence="3" type="ORF">XM52_10250</name>
</gene>
<evidence type="ECO:0000313" key="5">
    <source>
        <dbReference type="Proteomes" id="UP000051401"/>
    </source>
</evidence>
<dbReference type="InterPro" id="IPR050659">
    <property type="entry name" value="Peptidase_M24B"/>
</dbReference>
<evidence type="ECO:0000313" key="3">
    <source>
        <dbReference type="EMBL" id="KRS17932.1"/>
    </source>
</evidence>
<dbReference type="CDD" id="cd01066">
    <property type="entry name" value="APP_MetAP"/>
    <property type="match status" value="1"/>
</dbReference>
<dbReference type="Pfam" id="PF01321">
    <property type="entry name" value="Creatinase_N"/>
    <property type="match status" value="1"/>
</dbReference>
<dbReference type="GO" id="GO:0102009">
    <property type="term" value="F:proline dipeptidase activity"/>
    <property type="evidence" value="ECO:0007669"/>
    <property type="project" value="UniProtKB-EC"/>
</dbReference>
<dbReference type="SUPFAM" id="SSF55920">
    <property type="entry name" value="Creatinase/aminopeptidase"/>
    <property type="match status" value="1"/>
</dbReference>
<dbReference type="STRING" id="540747.SAMN04488031_101280"/>
<dbReference type="PANTHER" id="PTHR46112">
    <property type="entry name" value="AMINOPEPTIDASE"/>
    <property type="match status" value="1"/>
</dbReference>
<feature type="domain" description="Creatinase N-terminal" evidence="2">
    <location>
        <begin position="13"/>
        <end position="151"/>
    </location>
</feature>
<dbReference type="OrthoDB" id="8286321at2"/>